<dbReference type="GO" id="GO:2001295">
    <property type="term" value="P:malonyl-CoA biosynthetic process"/>
    <property type="evidence" value="ECO:0007669"/>
    <property type="project" value="UniProtKB-UniPathway"/>
</dbReference>
<protein>
    <recommendedName>
        <fullName evidence="5 18">Biotin carboxylase</fullName>
        <ecNumber evidence="4 18">6.3.4.14</ecNumber>
    </recommendedName>
    <alternativeName>
        <fullName evidence="16 18">Acetyl-coenzyme A carboxylase biotin carboxylase subunit A</fullName>
    </alternativeName>
</protein>
<evidence type="ECO:0000256" key="1">
    <source>
        <dbReference type="ARBA" id="ARBA00003761"/>
    </source>
</evidence>
<dbReference type="InterPro" id="IPR005482">
    <property type="entry name" value="Biotin_COase_C"/>
</dbReference>
<evidence type="ECO:0000256" key="8">
    <source>
        <dbReference type="ARBA" id="ARBA00022723"/>
    </source>
</evidence>
<keyword evidence="11 18" id="KW-0067">ATP-binding</keyword>
<dbReference type="NCBIfam" id="TIGR00514">
    <property type="entry name" value="accC"/>
    <property type="match status" value="1"/>
</dbReference>
<evidence type="ECO:0000313" key="19">
    <source>
        <dbReference type="EMBL" id="APX88857.1"/>
    </source>
</evidence>
<dbReference type="PROSITE" id="PS50975">
    <property type="entry name" value="ATP_GRASP"/>
    <property type="match status" value="1"/>
</dbReference>
<evidence type="ECO:0000256" key="5">
    <source>
        <dbReference type="ARBA" id="ARBA00017242"/>
    </source>
</evidence>
<dbReference type="InterPro" id="IPR005479">
    <property type="entry name" value="CPAse_ATP-bd"/>
</dbReference>
<proteinExistence type="predicted"/>
<keyword evidence="14 18" id="KW-0275">Fatty acid biosynthesis</keyword>
<dbReference type="GO" id="GO:0004075">
    <property type="term" value="F:biotin carboxylase activity"/>
    <property type="evidence" value="ECO:0007669"/>
    <property type="project" value="UniProtKB-EC"/>
</dbReference>
<dbReference type="NCBIfam" id="NF006367">
    <property type="entry name" value="PRK08591.1"/>
    <property type="match status" value="1"/>
</dbReference>
<dbReference type="UniPathway" id="UPA00655">
    <property type="reaction ID" value="UER00711"/>
</dbReference>
<comment type="subunit">
    <text evidence="3 18">Acetyl-CoA carboxylase is a heterohexamer of biotin carboxyl carrier protein, biotin carboxylase and the two subunits of carboxyl transferase in a 2:2 complex.</text>
</comment>
<dbReference type="STRING" id="1267768.BV394_03195"/>
<dbReference type="InterPro" id="IPR011764">
    <property type="entry name" value="Biotin_carboxylation_dom"/>
</dbReference>
<dbReference type="Pfam" id="PF02785">
    <property type="entry name" value="Biotin_carb_C"/>
    <property type="match status" value="1"/>
</dbReference>
<organism evidence="19 20">
    <name type="scientific">Brevirhabdus pacifica</name>
    <dbReference type="NCBI Taxonomy" id="1267768"/>
    <lineage>
        <taxon>Bacteria</taxon>
        <taxon>Pseudomonadati</taxon>
        <taxon>Pseudomonadota</taxon>
        <taxon>Alphaproteobacteria</taxon>
        <taxon>Rhodobacterales</taxon>
        <taxon>Paracoccaceae</taxon>
        <taxon>Brevirhabdus</taxon>
    </lineage>
</organism>
<keyword evidence="7 18" id="KW-0436">Ligase</keyword>
<dbReference type="Proteomes" id="UP000187266">
    <property type="component" value="Chromosome"/>
</dbReference>
<evidence type="ECO:0000256" key="3">
    <source>
        <dbReference type="ARBA" id="ARBA00011750"/>
    </source>
</evidence>
<evidence type="ECO:0000256" key="17">
    <source>
        <dbReference type="ARBA" id="ARBA00048600"/>
    </source>
</evidence>
<dbReference type="Gene3D" id="3.30.470.20">
    <property type="entry name" value="ATP-grasp fold, B domain"/>
    <property type="match status" value="2"/>
</dbReference>
<dbReference type="AlphaFoldDB" id="A0A1U7DFT5"/>
<evidence type="ECO:0000256" key="11">
    <source>
        <dbReference type="ARBA" id="ARBA00022840"/>
    </source>
</evidence>
<evidence type="ECO:0000256" key="16">
    <source>
        <dbReference type="ARBA" id="ARBA00033786"/>
    </source>
</evidence>
<evidence type="ECO:0000313" key="20">
    <source>
        <dbReference type="Proteomes" id="UP000187266"/>
    </source>
</evidence>
<dbReference type="EC" id="6.3.4.14" evidence="4 18"/>
<dbReference type="InterPro" id="IPR051602">
    <property type="entry name" value="ACC_Biotin_Carboxylase"/>
</dbReference>
<comment type="catalytic activity">
    <reaction evidence="17 18">
        <text>N(6)-biotinyl-L-lysyl-[protein] + hydrogencarbonate + ATP = N(6)-carboxybiotinyl-L-lysyl-[protein] + ADP + phosphate + H(+)</text>
        <dbReference type="Rhea" id="RHEA:13501"/>
        <dbReference type="Rhea" id="RHEA-COMP:10505"/>
        <dbReference type="Rhea" id="RHEA-COMP:10506"/>
        <dbReference type="ChEBI" id="CHEBI:15378"/>
        <dbReference type="ChEBI" id="CHEBI:17544"/>
        <dbReference type="ChEBI" id="CHEBI:30616"/>
        <dbReference type="ChEBI" id="CHEBI:43474"/>
        <dbReference type="ChEBI" id="CHEBI:83144"/>
        <dbReference type="ChEBI" id="CHEBI:83145"/>
        <dbReference type="ChEBI" id="CHEBI:456216"/>
        <dbReference type="EC" id="6.3.4.14"/>
    </reaction>
</comment>
<dbReference type="RefSeq" id="WP_076978880.1">
    <property type="nucleotide sequence ID" value="NZ_CP019124.1"/>
</dbReference>
<dbReference type="InterPro" id="IPR013815">
    <property type="entry name" value="ATP_grasp_subdomain_1"/>
</dbReference>
<dbReference type="SUPFAM" id="SSF51246">
    <property type="entry name" value="Rudiment single hybrid motif"/>
    <property type="match status" value="1"/>
</dbReference>
<evidence type="ECO:0000256" key="6">
    <source>
        <dbReference type="ARBA" id="ARBA00022516"/>
    </source>
</evidence>
<evidence type="ECO:0000256" key="7">
    <source>
        <dbReference type="ARBA" id="ARBA00022598"/>
    </source>
</evidence>
<evidence type="ECO:0000256" key="15">
    <source>
        <dbReference type="ARBA" id="ARBA00023267"/>
    </source>
</evidence>
<dbReference type="PANTHER" id="PTHR48095">
    <property type="entry name" value="PYRUVATE CARBOXYLASE SUBUNIT A"/>
    <property type="match status" value="1"/>
</dbReference>
<dbReference type="OrthoDB" id="9763189at2"/>
<keyword evidence="12" id="KW-0460">Magnesium</keyword>
<dbReference type="SMART" id="SM00878">
    <property type="entry name" value="Biotin_carb_C"/>
    <property type="match status" value="1"/>
</dbReference>
<dbReference type="InterPro" id="IPR011054">
    <property type="entry name" value="Rudment_hybrid_motif"/>
</dbReference>
<dbReference type="SUPFAM" id="SSF56059">
    <property type="entry name" value="Glutathione synthetase ATP-binding domain-like"/>
    <property type="match status" value="1"/>
</dbReference>
<comment type="pathway">
    <text evidence="2 18">Lipid metabolism; malonyl-CoA biosynthesis; malonyl-CoA from acetyl-CoA: step 1/1.</text>
</comment>
<evidence type="ECO:0000256" key="10">
    <source>
        <dbReference type="ARBA" id="ARBA00022832"/>
    </source>
</evidence>
<dbReference type="PROSITE" id="PS00866">
    <property type="entry name" value="CPSASE_1"/>
    <property type="match status" value="1"/>
</dbReference>
<evidence type="ECO:0000256" key="18">
    <source>
        <dbReference type="RuleBase" id="RU365063"/>
    </source>
</evidence>
<keyword evidence="15 18" id="KW-0092">Biotin</keyword>
<gene>
    <name evidence="19" type="ORF">BV394_03195</name>
</gene>
<keyword evidence="6 18" id="KW-0444">Lipid biosynthesis</keyword>
<evidence type="ECO:0000256" key="9">
    <source>
        <dbReference type="ARBA" id="ARBA00022741"/>
    </source>
</evidence>
<dbReference type="InterPro" id="IPR011761">
    <property type="entry name" value="ATP-grasp"/>
</dbReference>
<dbReference type="GO" id="GO:0046872">
    <property type="term" value="F:metal ion binding"/>
    <property type="evidence" value="ECO:0007669"/>
    <property type="project" value="UniProtKB-KW"/>
</dbReference>
<evidence type="ECO:0000256" key="2">
    <source>
        <dbReference type="ARBA" id="ARBA00004956"/>
    </source>
</evidence>
<keyword evidence="9 18" id="KW-0547">Nucleotide-binding</keyword>
<keyword evidence="20" id="KW-1185">Reference proteome</keyword>
<keyword evidence="8" id="KW-0479">Metal-binding</keyword>
<dbReference type="Pfam" id="PF02786">
    <property type="entry name" value="CPSase_L_D2"/>
    <property type="match status" value="1"/>
</dbReference>
<name>A0A1U7DFT5_9RHOB</name>
<dbReference type="InterPro" id="IPR016185">
    <property type="entry name" value="PreATP-grasp_dom_sf"/>
</dbReference>
<dbReference type="FunFam" id="3.40.50.20:FF:000010">
    <property type="entry name" value="Propionyl-CoA carboxylase subunit alpha"/>
    <property type="match status" value="1"/>
</dbReference>
<keyword evidence="13 18" id="KW-0443">Lipid metabolism</keyword>
<accession>A0A2M9DFP5</accession>
<evidence type="ECO:0000256" key="13">
    <source>
        <dbReference type="ARBA" id="ARBA00023098"/>
    </source>
</evidence>
<dbReference type="GO" id="GO:0006633">
    <property type="term" value="P:fatty acid biosynthetic process"/>
    <property type="evidence" value="ECO:0007669"/>
    <property type="project" value="UniProtKB-KW"/>
</dbReference>
<dbReference type="InterPro" id="IPR004549">
    <property type="entry name" value="Acetyl_CoA_COase_biotin_COase"/>
</dbReference>
<dbReference type="Pfam" id="PF00289">
    <property type="entry name" value="Biotin_carb_N"/>
    <property type="match status" value="1"/>
</dbReference>
<dbReference type="InterPro" id="IPR005481">
    <property type="entry name" value="BC-like_N"/>
</dbReference>
<dbReference type="FunFam" id="3.30.1490.20:FF:000018">
    <property type="entry name" value="Biotin carboxylase"/>
    <property type="match status" value="1"/>
</dbReference>
<dbReference type="EMBL" id="CP019124">
    <property type="protein sequence ID" value="APX88857.1"/>
    <property type="molecule type" value="Genomic_DNA"/>
</dbReference>
<reference evidence="19 20" key="1">
    <citation type="submission" date="2017-01" db="EMBL/GenBank/DDBJ databases">
        <title>Genomic analysis of Xuhuaishuia manganoxidans DY6-4.</title>
        <authorList>
            <person name="Wang X."/>
        </authorList>
    </citation>
    <scope>NUCLEOTIDE SEQUENCE [LARGE SCALE GENOMIC DNA]</scope>
    <source>
        <strain evidence="19 20">DY6-4</strain>
    </source>
</reference>
<dbReference type="Gene3D" id="3.30.1490.20">
    <property type="entry name" value="ATP-grasp fold, A domain"/>
    <property type="match status" value="1"/>
</dbReference>
<dbReference type="PROSITE" id="PS50979">
    <property type="entry name" value="BC"/>
    <property type="match status" value="1"/>
</dbReference>
<accession>A0A1U7DFT5</accession>
<dbReference type="SUPFAM" id="SSF52440">
    <property type="entry name" value="PreATP-grasp domain"/>
    <property type="match status" value="1"/>
</dbReference>
<evidence type="ECO:0000256" key="12">
    <source>
        <dbReference type="ARBA" id="ARBA00022842"/>
    </source>
</evidence>
<dbReference type="PROSITE" id="PS00867">
    <property type="entry name" value="CPSASE_2"/>
    <property type="match status" value="1"/>
</dbReference>
<comment type="function">
    <text evidence="1 18">This protein is a component of the acetyl coenzyme A carboxylase complex; first, biotin carboxylase catalyzes the carboxylation of the carrier protein and then the transcarboxylase transfers the carboxyl group to form malonyl-CoA.</text>
</comment>
<keyword evidence="10 18" id="KW-0276">Fatty acid metabolism</keyword>
<dbReference type="PANTHER" id="PTHR48095:SF2">
    <property type="entry name" value="BIOTIN CARBOXYLASE, CHLOROPLASTIC"/>
    <property type="match status" value="1"/>
</dbReference>
<evidence type="ECO:0000256" key="4">
    <source>
        <dbReference type="ARBA" id="ARBA00013263"/>
    </source>
</evidence>
<evidence type="ECO:0000256" key="14">
    <source>
        <dbReference type="ARBA" id="ARBA00023160"/>
    </source>
</evidence>
<sequence length="449" mass="49111">MFEKILIANRGEIALRVIRACREMGIRSVAVHSTADADAMHVRMADETVCIGPPSSTDSYLSIPAIISACEITGAQAVHPGYGFLSENQNFVQILEDHDITFIGPTSEHIRVMGDKITAKETMRKLGVPCVPGSEGGVPDLATAQTVAEEIGYPVIIKATAGGGGRGMKLARTAEELPDAFRTARAEGKSNFGNPEVYIEKYLGTPRHIEIQVFGDGKGNAVHLGERDCSLQRRHQKVFEEAPGPSIDAETRARIGKTCADAVAAINYAGAGTIEFLYENGEFYFIEMNTRLQVEHPVTEAIFGVDLVREQIRVAEGLPMSFTQDDLEINGHAIEVRINAEKLPNFAPCPGKITQYHAPGGLGVRIDSALYDGYRIPPYYDSLIGKLIVHGRDRNEALARLHRALAELIVDGVDTTVPLFHALLQEPDIQKGDYNIHWLEKWLETNLGS</sequence>
<dbReference type="GO" id="GO:0005524">
    <property type="term" value="F:ATP binding"/>
    <property type="evidence" value="ECO:0007669"/>
    <property type="project" value="UniProtKB-UniRule"/>
</dbReference>